<sequence length="221" mass="26100">MAVDTTCHFSGAADDEDCLKDVEKLDAFKERCHHIEEKDLKKRLEKKDEALNMAATKSSEIVKKSFKKEKGKQPVQVEYDKHEDFFKQRLGVIIDEEDKECRCIYSFFTSLSGKKWVTKNKWGPYNEIRKYDIAHHFSSCCRVNSQNRTSFIYVHDDGRLLPSAGTEVRNCWNLSDDARNNIPKRKRKRKKFKPIFISKINMEYFSEHQLNNQTVWLYDEG</sequence>
<proteinExistence type="predicted"/>
<evidence type="ECO:0000313" key="2">
    <source>
        <dbReference type="Proteomes" id="UP000326396"/>
    </source>
</evidence>
<dbReference type="Proteomes" id="UP000326396">
    <property type="component" value="Linkage Group LG7"/>
</dbReference>
<evidence type="ECO:0000313" key="1">
    <source>
        <dbReference type="EMBL" id="KAD3068991.1"/>
    </source>
</evidence>
<reference evidence="1 2" key="1">
    <citation type="submission" date="2019-05" db="EMBL/GenBank/DDBJ databases">
        <title>Mikania micrantha, genome provides insights into the molecular mechanism of rapid growth.</title>
        <authorList>
            <person name="Liu B."/>
        </authorList>
    </citation>
    <scope>NUCLEOTIDE SEQUENCE [LARGE SCALE GENOMIC DNA]</scope>
    <source>
        <strain evidence="1">NLD-2019</strain>
        <tissue evidence="1">Leaf</tissue>
    </source>
</reference>
<dbReference type="EMBL" id="SZYD01000017">
    <property type="protein sequence ID" value="KAD3068991.1"/>
    <property type="molecule type" value="Genomic_DNA"/>
</dbReference>
<dbReference type="AlphaFoldDB" id="A0A5N6M5H4"/>
<organism evidence="1 2">
    <name type="scientific">Mikania micrantha</name>
    <name type="common">bitter vine</name>
    <dbReference type="NCBI Taxonomy" id="192012"/>
    <lineage>
        <taxon>Eukaryota</taxon>
        <taxon>Viridiplantae</taxon>
        <taxon>Streptophyta</taxon>
        <taxon>Embryophyta</taxon>
        <taxon>Tracheophyta</taxon>
        <taxon>Spermatophyta</taxon>
        <taxon>Magnoliopsida</taxon>
        <taxon>eudicotyledons</taxon>
        <taxon>Gunneridae</taxon>
        <taxon>Pentapetalae</taxon>
        <taxon>asterids</taxon>
        <taxon>campanulids</taxon>
        <taxon>Asterales</taxon>
        <taxon>Asteraceae</taxon>
        <taxon>Asteroideae</taxon>
        <taxon>Heliantheae alliance</taxon>
        <taxon>Eupatorieae</taxon>
        <taxon>Mikania</taxon>
    </lineage>
</organism>
<dbReference type="OrthoDB" id="591557at2759"/>
<protein>
    <submittedName>
        <fullName evidence="1">Uncharacterized protein</fullName>
    </submittedName>
</protein>
<gene>
    <name evidence="1" type="ORF">E3N88_36871</name>
</gene>
<name>A0A5N6M5H4_9ASTR</name>
<keyword evidence="2" id="KW-1185">Reference proteome</keyword>
<comment type="caution">
    <text evidence="1">The sequence shown here is derived from an EMBL/GenBank/DDBJ whole genome shotgun (WGS) entry which is preliminary data.</text>
</comment>
<accession>A0A5N6M5H4</accession>